<comment type="similarity">
    <text evidence="8">Belongs to the binding-protein-dependent transport system permease family. LivHM subfamily.</text>
</comment>
<evidence type="ECO:0000256" key="1">
    <source>
        <dbReference type="ARBA" id="ARBA00004651"/>
    </source>
</evidence>
<dbReference type="CDD" id="cd06582">
    <property type="entry name" value="TM_PBP1_LivH_like"/>
    <property type="match status" value="1"/>
</dbReference>
<evidence type="ECO:0000256" key="6">
    <source>
        <dbReference type="ARBA" id="ARBA00022989"/>
    </source>
</evidence>
<dbReference type="PANTHER" id="PTHR11795:SF450">
    <property type="entry name" value="ABC TRANSPORTER PERMEASE PROTEIN"/>
    <property type="match status" value="1"/>
</dbReference>
<feature type="transmembrane region" description="Helical" evidence="9">
    <location>
        <begin position="135"/>
        <end position="161"/>
    </location>
</feature>
<evidence type="ECO:0000256" key="7">
    <source>
        <dbReference type="ARBA" id="ARBA00023136"/>
    </source>
</evidence>
<keyword evidence="11" id="KW-1185">Reference proteome</keyword>
<name>A0A0P6W7E7_9HYPH</name>
<accession>A0A0P6W7E7</accession>
<dbReference type="AlphaFoldDB" id="A0A0P6W7E7"/>
<protein>
    <submittedName>
        <fullName evidence="10">Branched-chain amino acid ABC transporter permease</fullName>
    </submittedName>
</protein>
<feature type="transmembrane region" description="Helical" evidence="9">
    <location>
        <begin position="95"/>
        <end position="115"/>
    </location>
</feature>
<feature type="transmembrane region" description="Helical" evidence="9">
    <location>
        <begin position="34"/>
        <end position="54"/>
    </location>
</feature>
<keyword evidence="4 9" id="KW-0812">Transmembrane</keyword>
<feature type="transmembrane region" description="Helical" evidence="9">
    <location>
        <begin position="268"/>
        <end position="286"/>
    </location>
</feature>
<keyword evidence="2" id="KW-0813">Transport</keyword>
<comment type="subcellular location">
    <subcellularLocation>
        <location evidence="1">Cell membrane</location>
        <topology evidence="1">Multi-pass membrane protein</topology>
    </subcellularLocation>
</comment>
<keyword evidence="6 9" id="KW-1133">Transmembrane helix</keyword>
<keyword evidence="3" id="KW-1003">Cell membrane</keyword>
<feature type="transmembrane region" description="Helical" evidence="9">
    <location>
        <begin position="60"/>
        <end position="83"/>
    </location>
</feature>
<dbReference type="RefSeq" id="WP_054359455.1">
    <property type="nucleotide sequence ID" value="NZ_LJYW01000001.1"/>
</dbReference>
<evidence type="ECO:0000256" key="2">
    <source>
        <dbReference type="ARBA" id="ARBA00022448"/>
    </source>
</evidence>
<evidence type="ECO:0000313" key="10">
    <source>
        <dbReference type="EMBL" id="KPL53290.1"/>
    </source>
</evidence>
<feature type="transmembrane region" description="Helical" evidence="9">
    <location>
        <begin position="190"/>
        <end position="213"/>
    </location>
</feature>
<evidence type="ECO:0000256" key="9">
    <source>
        <dbReference type="SAM" id="Phobius"/>
    </source>
</evidence>
<gene>
    <name evidence="10" type="ORF">ABB55_14610</name>
</gene>
<keyword evidence="5" id="KW-0029">Amino-acid transport</keyword>
<dbReference type="STRING" id="665126.ABB55_14610"/>
<evidence type="ECO:0000256" key="8">
    <source>
        <dbReference type="ARBA" id="ARBA00037998"/>
    </source>
</evidence>
<dbReference type="PANTHER" id="PTHR11795">
    <property type="entry name" value="BRANCHED-CHAIN AMINO ACID TRANSPORT SYSTEM PERMEASE PROTEIN LIVH"/>
    <property type="match status" value="1"/>
</dbReference>
<dbReference type="InterPro" id="IPR052157">
    <property type="entry name" value="BCAA_transport_permease"/>
</dbReference>
<evidence type="ECO:0000313" key="11">
    <source>
        <dbReference type="Proteomes" id="UP000048984"/>
    </source>
</evidence>
<dbReference type="Proteomes" id="UP000048984">
    <property type="component" value="Unassembled WGS sequence"/>
</dbReference>
<evidence type="ECO:0000256" key="4">
    <source>
        <dbReference type="ARBA" id="ARBA00022692"/>
    </source>
</evidence>
<evidence type="ECO:0000256" key="5">
    <source>
        <dbReference type="ARBA" id="ARBA00022970"/>
    </source>
</evidence>
<dbReference type="GO" id="GO:0006865">
    <property type="term" value="P:amino acid transport"/>
    <property type="evidence" value="ECO:0007669"/>
    <property type="project" value="UniProtKB-KW"/>
</dbReference>
<dbReference type="EMBL" id="LJYW01000001">
    <property type="protein sequence ID" value="KPL53290.1"/>
    <property type="molecule type" value="Genomic_DNA"/>
</dbReference>
<dbReference type="GO" id="GO:0005886">
    <property type="term" value="C:plasma membrane"/>
    <property type="evidence" value="ECO:0007669"/>
    <property type="project" value="UniProtKB-SubCell"/>
</dbReference>
<organism evidence="10 11">
    <name type="scientific">Prosthecodimorpha hirschii</name>
    <dbReference type="NCBI Taxonomy" id="665126"/>
    <lineage>
        <taxon>Bacteria</taxon>
        <taxon>Pseudomonadati</taxon>
        <taxon>Pseudomonadota</taxon>
        <taxon>Alphaproteobacteria</taxon>
        <taxon>Hyphomicrobiales</taxon>
        <taxon>Ancalomicrobiaceae</taxon>
        <taxon>Prosthecodimorpha</taxon>
    </lineage>
</organism>
<dbReference type="GO" id="GO:0022857">
    <property type="term" value="F:transmembrane transporter activity"/>
    <property type="evidence" value="ECO:0007669"/>
    <property type="project" value="InterPro"/>
</dbReference>
<proteinExistence type="inferred from homology"/>
<reference evidence="10 11" key="2">
    <citation type="submission" date="2015-10" db="EMBL/GenBank/DDBJ databases">
        <title>Draft Genome Sequence of Prosthecomicrobium hirschii ATCC 27832.</title>
        <authorList>
            <person name="Daniel J."/>
            <person name="Givan S.A."/>
            <person name="Brun Y.V."/>
            <person name="Brown P.J."/>
        </authorList>
    </citation>
    <scope>NUCLEOTIDE SEQUENCE [LARGE SCALE GENOMIC DNA]</scope>
    <source>
        <strain evidence="10 11">16</strain>
    </source>
</reference>
<keyword evidence="7 9" id="KW-0472">Membrane</keyword>
<reference evidence="10 11" key="1">
    <citation type="submission" date="2015-09" db="EMBL/GenBank/DDBJ databases">
        <authorList>
            <person name="Jackson K.R."/>
            <person name="Lunt B.L."/>
            <person name="Fisher J.N.B."/>
            <person name="Gardner A.V."/>
            <person name="Bailey M.E."/>
            <person name="Deus L.M."/>
            <person name="Earl A.S."/>
            <person name="Gibby P.D."/>
            <person name="Hartmann K.A."/>
            <person name="Liu J.E."/>
            <person name="Manci A.M."/>
            <person name="Nielsen D.A."/>
            <person name="Solomon M.B."/>
            <person name="Breakwell D.P."/>
            <person name="Burnett S.H."/>
            <person name="Grose J.H."/>
        </authorList>
    </citation>
    <scope>NUCLEOTIDE SEQUENCE [LARGE SCALE GENOMIC DNA]</scope>
    <source>
        <strain evidence="10 11">16</strain>
    </source>
</reference>
<dbReference type="Pfam" id="PF02653">
    <property type="entry name" value="BPD_transp_2"/>
    <property type="match status" value="1"/>
</dbReference>
<evidence type="ECO:0000256" key="3">
    <source>
        <dbReference type="ARBA" id="ARBA00022475"/>
    </source>
</evidence>
<feature type="transmembrane region" description="Helical" evidence="9">
    <location>
        <begin position="6"/>
        <end position="27"/>
    </location>
</feature>
<comment type="caution">
    <text evidence="10">The sequence shown here is derived from an EMBL/GenBank/DDBJ whole genome shotgun (WGS) entry which is preliminary data.</text>
</comment>
<dbReference type="InterPro" id="IPR001851">
    <property type="entry name" value="ABC_transp_permease"/>
</dbReference>
<sequence length="294" mass="30261">MRFTITLAVAGLSVGSIYALIAVTLNLTFWTTRTVNFGQGAILMLCTMATAVAARSGVPIWLAGTVGILASAFAMVIAERVCVLPASKVGGSMGWAVSTLGFGILIQGIVSKYLGNQAVAFPDVVLDAAQFVDLFGIRIGAQYLVVFAFSLTVIALLDLAIRYTVWGRVVQAVAQDPELTRVFGVPMRRVVVVSFALSGAMAGVAGILTAQIIGTVDPAFGFSLLISGFVASIVGGFGRNWGALLGGLVIGVIEQVVGGYVSTAAGHGVSLAVLMVVLAVRPQGLLGRAEAVKA</sequence>